<sequence>MTFEHLEASSLALSPTEWSSEEPLSRITKDAKIQEPHLDISDKVAVSRFDTLTAKLGNSTLVQ</sequence>
<evidence type="ECO:0000313" key="3">
    <source>
        <dbReference type="Proteomes" id="UP000752696"/>
    </source>
</evidence>
<comment type="caution">
    <text evidence="2">The sequence shown here is derived from an EMBL/GenBank/DDBJ whole genome shotgun (WGS) entry which is preliminary data.</text>
</comment>
<reference evidence="2" key="1">
    <citation type="submission" date="2020-07" db="EMBL/GenBank/DDBJ databases">
        <authorList>
            <person name="Nazaruddin N."/>
        </authorList>
    </citation>
    <scope>NUCLEOTIDE SEQUENCE</scope>
</reference>
<proteinExistence type="predicted"/>
<organism evidence="2 3">
    <name type="scientific">Heterotrigona itama</name>
    <dbReference type="NCBI Taxonomy" id="395501"/>
    <lineage>
        <taxon>Eukaryota</taxon>
        <taxon>Metazoa</taxon>
        <taxon>Ecdysozoa</taxon>
        <taxon>Arthropoda</taxon>
        <taxon>Hexapoda</taxon>
        <taxon>Insecta</taxon>
        <taxon>Pterygota</taxon>
        <taxon>Neoptera</taxon>
        <taxon>Endopterygota</taxon>
        <taxon>Hymenoptera</taxon>
        <taxon>Apocrita</taxon>
        <taxon>Aculeata</taxon>
        <taxon>Apoidea</taxon>
        <taxon>Anthophila</taxon>
        <taxon>Apidae</taxon>
        <taxon>Heterotrigona</taxon>
    </lineage>
</organism>
<accession>A0A6V7H8P5</accession>
<dbReference type="Proteomes" id="UP000752696">
    <property type="component" value="Unassembled WGS sequence"/>
</dbReference>
<keyword evidence="3" id="KW-1185">Reference proteome</keyword>
<evidence type="ECO:0000256" key="1">
    <source>
        <dbReference type="SAM" id="MobiDB-lite"/>
    </source>
</evidence>
<protein>
    <submittedName>
        <fullName evidence="2">Uncharacterized protein</fullName>
    </submittedName>
</protein>
<evidence type="ECO:0000313" key="2">
    <source>
        <dbReference type="EMBL" id="CAD1476065.1"/>
    </source>
</evidence>
<name>A0A6V7H8P5_9HYME</name>
<feature type="region of interest" description="Disordered" evidence="1">
    <location>
        <begin position="1"/>
        <end position="31"/>
    </location>
</feature>
<feature type="non-terminal residue" evidence="2">
    <location>
        <position position="1"/>
    </location>
</feature>
<dbReference type="EMBL" id="CAJDYZ010009007">
    <property type="protein sequence ID" value="CAD1476065.1"/>
    <property type="molecule type" value="Genomic_DNA"/>
</dbReference>
<dbReference type="AlphaFoldDB" id="A0A6V7H8P5"/>
<gene>
    <name evidence="2" type="ORF">MHI_LOCUS616041</name>
</gene>